<evidence type="ECO:0000256" key="1">
    <source>
        <dbReference type="SAM" id="MobiDB-lite"/>
    </source>
</evidence>
<sequence>MGKSSGLPIRLVHAHDELKDLLCKTCAHTGYRPGHAPELMLERLSRCGEMGRYHLSKACLPSDRIVQELEQFDGTLPGQDELSTRQLVIYKLYLGLLSGPSHSFEYALDDSQRQYACETCHKPLDFGKSLVGVASSTGQQRYFCRIECTPAELQRPRGTSDAATPALQPVLRAPAVTRSKPPLSEARRAIAEPALLDLLMPAISLARVHLEQISQTKLEWLREAGDARLLLDRDLSGLIAKAASSSSDSLSAPEELSSDSDDFSSDPDDVPAVSPRHLRTRSRFDPSTSTSEGEGATDQDTPKLSRLSKKQRQALAKAARIQQATELTPGQTKSVPTTSSSRSVRFESTSLLEPSLLGKSLTRSGAATVLTEVEKARSVSRKLSTLFPDEDMSELYGASSGDALLSASPGSLARDYTWADAKRSSGMHGFFAADPAPAELFSTTLAPRRSAVKGGPVFIFVDHSNILYSWLEWLKNTKTYPHPWPKMKRPRIDYTTLFAILERGRNIAKRMLVASSPLHQSLEPVVQAQYDVAVLQRVPQQISSSMVNQLWSSSHSKVPGVHRGTGGFVTDSGEDSDYYGERSSVRKTQKEQAVDEVLNLSILETLLDFEVATDEMPTIVLASGDGASSEFTSGGFHKTAERALQRGYNVEIVSFSAGMSSSWKRSAKLHDARSSARLTIVTLDQFGRELLQD</sequence>
<comment type="caution">
    <text evidence="2">The sequence shown here is derived from an EMBL/GenBank/DDBJ whole genome shotgun (WGS) entry which is preliminary data.</text>
</comment>
<dbReference type="AlphaFoldDB" id="G7E4R4"/>
<feature type="compositionally biased region" description="Low complexity" evidence="1">
    <location>
        <begin position="242"/>
        <end position="255"/>
    </location>
</feature>
<accession>G7E4R4</accession>
<dbReference type="Proteomes" id="UP000009131">
    <property type="component" value="Unassembled WGS sequence"/>
</dbReference>
<dbReference type="EMBL" id="BABT02000144">
    <property type="protein sequence ID" value="GAA97824.1"/>
    <property type="molecule type" value="Genomic_DNA"/>
</dbReference>
<proteinExistence type="predicted"/>
<dbReference type="HOGENOM" id="CLU_397446_0_0_1"/>
<evidence type="ECO:0008006" key="4">
    <source>
        <dbReference type="Google" id="ProtNLM"/>
    </source>
</evidence>
<feature type="compositionally biased region" description="Low complexity" evidence="1">
    <location>
        <begin position="313"/>
        <end position="324"/>
    </location>
</feature>
<keyword evidence="3" id="KW-1185">Reference proteome</keyword>
<dbReference type="eggNOG" id="ENOG502S3QT">
    <property type="taxonomic scope" value="Eukaryota"/>
</dbReference>
<name>G7E4R4_MIXOS</name>
<gene>
    <name evidence="2" type="primary">Mo04503</name>
    <name evidence="2" type="ORF">E5Q_04503</name>
</gene>
<reference evidence="2 3" key="2">
    <citation type="journal article" date="2012" name="Open Biol.">
        <title>Characteristics of nucleosomes and linker DNA regions on the genome of the basidiomycete Mixia osmundae revealed by mono- and dinucleosome mapping.</title>
        <authorList>
            <person name="Nishida H."/>
            <person name="Kondo S."/>
            <person name="Matsumoto T."/>
            <person name="Suzuki Y."/>
            <person name="Yoshikawa H."/>
            <person name="Taylor T.D."/>
            <person name="Sugiyama J."/>
        </authorList>
    </citation>
    <scope>NUCLEOTIDE SEQUENCE [LARGE SCALE GENOMIC DNA]</scope>
    <source>
        <strain evidence="3">CBS 9802 / IAM 14324 / JCM 22182 / KY 12970</strain>
    </source>
</reference>
<feature type="compositionally biased region" description="Low complexity" evidence="1">
    <location>
        <begin position="334"/>
        <end position="348"/>
    </location>
</feature>
<evidence type="ECO:0000313" key="2">
    <source>
        <dbReference type="EMBL" id="GAA97824.1"/>
    </source>
</evidence>
<organism evidence="2 3">
    <name type="scientific">Mixia osmundae (strain CBS 9802 / IAM 14324 / JCM 22182 / KY 12970)</name>
    <dbReference type="NCBI Taxonomy" id="764103"/>
    <lineage>
        <taxon>Eukaryota</taxon>
        <taxon>Fungi</taxon>
        <taxon>Dikarya</taxon>
        <taxon>Basidiomycota</taxon>
        <taxon>Pucciniomycotina</taxon>
        <taxon>Mixiomycetes</taxon>
        <taxon>Mixiales</taxon>
        <taxon>Mixiaceae</taxon>
        <taxon>Mixia</taxon>
    </lineage>
</organism>
<dbReference type="STRING" id="764103.G7E4R4"/>
<feature type="region of interest" description="Disordered" evidence="1">
    <location>
        <begin position="242"/>
        <end position="348"/>
    </location>
</feature>
<feature type="compositionally biased region" description="Acidic residues" evidence="1">
    <location>
        <begin position="256"/>
        <end position="269"/>
    </location>
</feature>
<dbReference type="InParanoid" id="G7E4R4"/>
<protein>
    <recommendedName>
        <fullName evidence="4">NYN domain-containing protein</fullName>
    </recommendedName>
</protein>
<dbReference type="RefSeq" id="XP_014566218.1">
    <property type="nucleotide sequence ID" value="XM_014710732.1"/>
</dbReference>
<dbReference type="OrthoDB" id="5590473at2759"/>
<dbReference type="CDD" id="cd18724">
    <property type="entry name" value="PIN_LabA-like"/>
    <property type="match status" value="1"/>
</dbReference>
<evidence type="ECO:0000313" key="3">
    <source>
        <dbReference type="Proteomes" id="UP000009131"/>
    </source>
</evidence>
<reference evidence="2 3" key="1">
    <citation type="journal article" date="2011" name="J. Gen. Appl. Microbiol.">
        <title>Draft genome sequencing of the enigmatic basidiomycete Mixia osmundae.</title>
        <authorList>
            <person name="Nishida H."/>
            <person name="Nagatsuka Y."/>
            <person name="Sugiyama J."/>
        </authorList>
    </citation>
    <scope>NUCLEOTIDE SEQUENCE [LARGE SCALE GENOMIC DNA]</scope>
    <source>
        <strain evidence="3">CBS 9802 / IAM 14324 / JCM 22182 / KY 12970</strain>
    </source>
</reference>
<dbReference type="Gene3D" id="3.40.50.1010">
    <property type="entry name" value="5'-nuclease"/>
    <property type="match status" value="1"/>
</dbReference>